<name>A0ACB7ZWX0_9AGAM</name>
<dbReference type="EMBL" id="MU268167">
    <property type="protein sequence ID" value="KAH7905550.1"/>
    <property type="molecule type" value="Genomic_DNA"/>
</dbReference>
<dbReference type="Proteomes" id="UP000790377">
    <property type="component" value="Unassembled WGS sequence"/>
</dbReference>
<accession>A0ACB7ZWX0</accession>
<feature type="non-terminal residue" evidence="1">
    <location>
        <position position="102"/>
    </location>
</feature>
<protein>
    <submittedName>
        <fullName evidence="1">Coatomer alpha subunit</fullName>
    </submittedName>
</protein>
<sequence>MLTKFESKSNRVKGLAFHPTQPLLAAALHNGSVQLWNYRMGVLVDRFEEHEGPVRGVAIHPSRALLATGGDDYKIKVWGKDMQLRCLFTLHGHLDYVRTVQF</sequence>
<reference evidence="1" key="1">
    <citation type="journal article" date="2021" name="New Phytol.">
        <title>Evolutionary innovations through gain and loss of genes in the ectomycorrhizal Boletales.</title>
        <authorList>
            <person name="Wu G."/>
            <person name="Miyauchi S."/>
            <person name="Morin E."/>
            <person name="Kuo A."/>
            <person name="Drula E."/>
            <person name="Varga T."/>
            <person name="Kohler A."/>
            <person name="Feng B."/>
            <person name="Cao Y."/>
            <person name="Lipzen A."/>
            <person name="Daum C."/>
            <person name="Hundley H."/>
            <person name="Pangilinan J."/>
            <person name="Johnson J."/>
            <person name="Barry K."/>
            <person name="LaButti K."/>
            <person name="Ng V."/>
            <person name="Ahrendt S."/>
            <person name="Min B."/>
            <person name="Choi I.G."/>
            <person name="Park H."/>
            <person name="Plett J.M."/>
            <person name="Magnuson J."/>
            <person name="Spatafora J.W."/>
            <person name="Nagy L.G."/>
            <person name="Henrissat B."/>
            <person name="Grigoriev I.V."/>
            <person name="Yang Z.L."/>
            <person name="Xu J."/>
            <person name="Martin F.M."/>
        </authorList>
    </citation>
    <scope>NUCLEOTIDE SEQUENCE</scope>
    <source>
        <strain evidence="1">ATCC 28755</strain>
    </source>
</reference>
<evidence type="ECO:0000313" key="2">
    <source>
        <dbReference type="Proteomes" id="UP000790377"/>
    </source>
</evidence>
<organism evidence="1 2">
    <name type="scientific">Hygrophoropsis aurantiaca</name>
    <dbReference type="NCBI Taxonomy" id="72124"/>
    <lineage>
        <taxon>Eukaryota</taxon>
        <taxon>Fungi</taxon>
        <taxon>Dikarya</taxon>
        <taxon>Basidiomycota</taxon>
        <taxon>Agaricomycotina</taxon>
        <taxon>Agaricomycetes</taxon>
        <taxon>Agaricomycetidae</taxon>
        <taxon>Boletales</taxon>
        <taxon>Coniophorineae</taxon>
        <taxon>Hygrophoropsidaceae</taxon>
        <taxon>Hygrophoropsis</taxon>
    </lineage>
</organism>
<proteinExistence type="predicted"/>
<comment type="caution">
    <text evidence="1">The sequence shown here is derived from an EMBL/GenBank/DDBJ whole genome shotgun (WGS) entry which is preliminary data.</text>
</comment>
<keyword evidence="2" id="KW-1185">Reference proteome</keyword>
<evidence type="ECO:0000313" key="1">
    <source>
        <dbReference type="EMBL" id="KAH7905550.1"/>
    </source>
</evidence>
<gene>
    <name evidence="1" type="ORF">BJ138DRAFT_970618</name>
</gene>